<name>A0A5N3UIV9_MUNMU</name>
<dbReference type="Gene3D" id="3.30.200.20">
    <property type="entry name" value="Phosphorylase Kinase, domain 1"/>
    <property type="match status" value="1"/>
</dbReference>
<dbReference type="Proteomes" id="UP000326458">
    <property type="component" value="Unassembled WGS sequence"/>
</dbReference>
<gene>
    <name evidence="2" type="ORF">FD754_025490</name>
</gene>
<dbReference type="AlphaFoldDB" id="A0A5N3UIV9"/>
<comment type="caution">
    <text evidence="2">The sequence shown here is derived from an EMBL/GenBank/DDBJ whole genome shotgun (WGS) entry which is preliminary data.</text>
</comment>
<sequence length="119" mass="13300">GIGGLGWSRRRRMERWETGEQIAIKQCRQELSPRNRERWCLEIQIMRRKPAGPRNLEPQLSGKRLCSSRGVGVGGWGLGGCPPSWEGLGESQPSRGSLPTSGKGRLLTLHIQTQMQTHT</sequence>
<proteinExistence type="predicted"/>
<accession>A0A5N3UIV9</accession>
<reference evidence="2 3" key="1">
    <citation type="submission" date="2019-06" db="EMBL/GenBank/DDBJ databases">
        <title>Discovery of a novel chromosome fission-fusion reversal in muntjac.</title>
        <authorList>
            <person name="Mudd A.B."/>
            <person name="Bredeson J.V."/>
            <person name="Baum R."/>
            <person name="Hockemeyer D."/>
            <person name="Rokhsar D.S."/>
        </authorList>
    </citation>
    <scope>NUCLEOTIDE SEQUENCE [LARGE SCALE GENOMIC DNA]</scope>
    <source>
        <strain evidence="2">UTSW_UCB_Mm</strain>
        <tissue evidence="2">Fibroblast cell line</tissue>
    </source>
</reference>
<organism evidence="2 3">
    <name type="scientific">Muntiacus muntjak</name>
    <name type="common">Barking deer</name>
    <name type="synonym">Indian muntjac</name>
    <dbReference type="NCBI Taxonomy" id="9888"/>
    <lineage>
        <taxon>Eukaryota</taxon>
        <taxon>Metazoa</taxon>
        <taxon>Chordata</taxon>
        <taxon>Craniata</taxon>
        <taxon>Vertebrata</taxon>
        <taxon>Euteleostomi</taxon>
        <taxon>Mammalia</taxon>
        <taxon>Eutheria</taxon>
        <taxon>Laurasiatheria</taxon>
        <taxon>Artiodactyla</taxon>
        <taxon>Ruminantia</taxon>
        <taxon>Pecora</taxon>
        <taxon>Cervidae</taxon>
        <taxon>Muntiacinae</taxon>
        <taxon>Muntiacus</taxon>
    </lineage>
</organism>
<feature type="non-terminal residue" evidence="2">
    <location>
        <position position="119"/>
    </location>
</feature>
<evidence type="ECO:0000313" key="2">
    <source>
        <dbReference type="EMBL" id="KAB0336878.1"/>
    </source>
</evidence>
<dbReference type="EMBL" id="VCEA01015173">
    <property type="protein sequence ID" value="KAB0336878.1"/>
    <property type="molecule type" value="Genomic_DNA"/>
</dbReference>
<feature type="region of interest" description="Disordered" evidence="1">
    <location>
        <begin position="84"/>
        <end position="104"/>
    </location>
</feature>
<protein>
    <submittedName>
        <fullName evidence="2">Uncharacterized protein</fullName>
    </submittedName>
</protein>
<feature type="compositionally biased region" description="Polar residues" evidence="1">
    <location>
        <begin position="91"/>
        <end position="100"/>
    </location>
</feature>
<evidence type="ECO:0000256" key="1">
    <source>
        <dbReference type="SAM" id="MobiDB-lite"/>
    </source>
</evidence>
<evidence type="ECO:0000313" key="3">
    <source>
        <dbReference type="Proteomes" id="UP000326458"/>
    </source>
</evidence>
<keyword evidence="3" id="KW-1185">Reference proteome</keyword>
<feature type="non-terminal residue" evidence="2">
    <location>
        <position position="1"/>
    </location>
</feature>